<sequence>MPGFNHYPSCGCGWCASYGRTAAVIWNSDQSNAQMILKQHGADKSRAACFINHNARCPRCNERVFYYQNQYGSRVFFDELAPLWTKHPCTDNRAPSGASRLGFRSRGARTEIAEALRKAGATAPDEWWYGIVEHVHHAEDRTDLQVCFTQDPQPRMLTFRGRAPINEGEAVGLRGDEVSFFDLDAMEPRVATLGKEIMIIPPQPAGNLSPVPWEAALLRRGDWDSFLECWQEPPIATQMQAEEVCNYHVPGMDVSAFGKRMLPSVRAAWDVGRRSLSSMAEYLNVTGSRTACGLVWNERRVYLLLKILFYRPSPPPSAKEQPATLRAANAMGIAKRPALPKPKQTGRGRPHLPAGATPDLRRPRFERRLRAPREDSPEVQSATGSSTSDQSRAKGAT</sequence>
<dbReference type="HOGENOM" id="CLU_694096_0_0_5"/>
<dbReference type="OrthoDB" id="7065440at2"/>
<dbReference type="EMBL" id="CP001511">
    <property type="protein sequence ID" value="ACS43958.1"/>
    <property type="molecule type" value="Genomic_DNA"/>
</dbReference>
<protein>
    <submittedName>
        <fullName evidence="2">Uncharacterized protein</fullName>
    </submittedName>
</protein>
<name>C5B676_METEA</name>
<dbReference type="Proteomes" id="UP000009081">
    <property type="component" value="Plasmid megaplasmid"/>
</dbReference>
<feature type="region of interest" description="Disordered" evidence="1">
    <location>
        <begin position="334"/>
        <end position="397"/>
    </location>
</feature>
<evidence type="ECO:0000256" key="1">
    <source>
        <dbReference type="SAM" id="MobiDB-lite"/>
    </source>
</evidence>
<feature type="compositionally biased region" description="Basic and acidic residues" evidence="1">
    <location>
        <begin position="359"/>
        <end position="376"/>
    </location>
</feature>
<organism evidence="2 3">
    <name type="scientific">Methylorubrum extorquens (strain ATCC 14718 / DSM 1338 / JCM 2805 / NCIMB 9133 / AM1)</name>
    <name type="common">Methylobacterium extorquens</name>
    <dbReference type="NCBI Taxonomy" id="272630"/>
    <lineage>
        <taxon>Bacteria</taxon>
        <taxon>Pseudomonadati</taxon>
        <taxon>Pseudomonadota</taxon>
        <taxon>Alphaproteobacteria</taxon>
        <taxon>Hyphomicrobiales</taxon>
        <taxon>Methylobacteriaceae</taxon>
        <taxon>Methylorubrum</taxon>
    </lineage>
</organism>
<dbReference type="AlphaFoldDB" id="C5B676"/>
<accession>C5B676</accession>
<feature type="compositionally biased region" description="Polar residues" evidence="1">
    <location>
        <begin position="378"/>
        <end position="390"/>
    </location>
</feature>
<evidence type="ECO:0000313" key="3">
    <source>
        <dbReference type="Proteomes" id="UP000009081"/>
    </source>
</evidence>
<gene>
    <name evidence="2" type="ordered locus">MexAM1_META2p1201</name>
</gene>
<keyword evidence="3" id="KW-1185">Reference proteome</keyword>
<geneLocation type="plasmid" evidence="2 3">
    <name>megaplasmid</name>
</geneLocation>
<dbReference type="KEGG" id="mea:Mex_2p1201"/>
<reference evidence="2 3" key="1">
    <citation type="journal article" date="2009" name="PLoS ONE">
        <title>Methylobacterium genome sequences: a reference blueprint to investigate microbial metabolism of C1 compounds from natural and industrial sources.</title>
        <authorList>
            <person name="Vuilleumier S."/>
            <person name="Chistoserdova L."/>
            <person name="Lee M.-C."/>
            <person name="Bringel F."/>
            <person name="Lajus A."/>
            <person name="Zhou Y."/>
            <person name="Gourion B."/>
            <person name="Barbe V."/>
            <person name="Chang J."/>
            <person name="Cruveiller S."/>
            <person name="Dossat C."/>
            <person name="Gillett W."/>
            <person name="Gruffaz C."/>
            <person name="Haugen E."/>
            <person name="Hourcade E."/>
            <person name="Levy R."/>
            <person name="Mangenot S."/>
            <person name="Muller E."/>
            <person name="Nadalig T."/>
            <person name="Pagni M."/>
            <person name="Penny C."/>
            <person name="Peyraud R."/>
            <person name="Robinson D.G."/>
            <person name="Roche D."/>
            <person name="Rouy Z."/>
            <person name="Saenampechek C."/>
            <person name="Salvignol G."/>
            <person name="Vallenet D."/>
            <person name="Wu Z."/>
            <person name="Marx C.J."/>
            <person name="Vorholt J.A."/>
            <person name="Olson M.V."/>
            <person name="Kaul R."/>
            <person name="Weissenbach J."/>
            <person name="Medigue C."/>
            <person name="Lidstrom M.E."/>
        </authorList>
    </citation>
    <scope>NUCLEOTIDE SEQUENCE [LARGE SCALE GENOMIC DNA]</scope>
    <source>
        <strain evidence="3">ATCC 14718 / DSM 1338 / JCM 2805 / NCIMB 9133 / AM1</strain>
    </source>
</reference>
<keyword evidence="2" id="KW-0614">Plasmid</keyword>
<proteinExistence type="predicted"/>
<evidence type="ECO:0000313" key="2">
    <source>
        <dbReference type="EMBL" id="ACS43958.1"/>
    </source>
</evidence>